<reference evidence="4" key="1">
    <citation type="journal article" date="2016" name="Proc. Natl. Acad. Sci. U.S.A.">
        <title>Lipid metabolic changes in an early divergent fungus govern the establishment of a mutualistic symbiosis with endobacteria.</title>
        <authorList>
            <person name="Lastovetsky O.A."/>
            <person name="Gaspar M.L."/>
            <person name="Mondo S.J."/>
            <person name="LaButti K.M."/>
            <person name="Sandor L."/>
            <person name="Grigoriev I.V."/>
            <person name="Henry S.A."/>
            <person name="Pawlowska T.E."/>
        </authorList>
    </citation>
    <scope>NUCLEOTIDE SEQUENCE [LARGE SCALE GENOMIC DNA]</scope>
    <source>
        <strain evidence="4">ATCC 52814</strain>
    </source>
</reference>
<dbReference type="Gene3D" id="2.60.120.920">
    <property type="match status" value="1"/>
</dbReference>
<sequence>MSSFSLISDIPPRYRGPSVITFHPRPRNIISKMLKRRTLREEIQAFYARQVEGSPNIPAYLSNTVYAQLIKQQRLLFLKRLYTTPKKNDDDLARIKKTYSSHNGLILQREPVEADLDVNIFDGHSLITSSRSRSSSNESFSIPTAGNSSGSSSSSDSNINKAIPSRSEYAALESLLLQGSFNYALATQDLRLPTAWDPKSKGDNIELSGDKLQLTFKGTGKDDIEASSVRANHSMKKQCGIYYFEVQIISKGIDGHIAIGFCRKINSLDRLPGWEEHSWGYYGQNGHKSSGPGTDKSYGPRFTTGDVIGCGVDFRDMSAFYTKNGVHLGVAFKKIKETDLYPFIGFKSPGEKVMANFGSKPFKFDIKQHMLNEKRELIDGITLKPLEPHRSQSAVINHSTAKNLADKLVLDYLRHHGYTKSATALEKKMAALHGGAEWMEENESVDLDAAHRQEIRQLIFQGNVDKAIEMCNEHYPNVLDENPWIQFKLKCRKFLEMIQTAAKQREQVGSVNVDQDEYETNSLSVPENETTGSGAKRDNKMAEMVAYNNKKKKQKVCEDIHDEMESFRDVMQYGNQLKKEYERLAEEDPVIKDELMKTFSTLAYSDLTHPAVAYLFETPYKEKLALELNSAILVSLNRYPNSSIERIYRQTSTAIEELVLSGNANAALLEPQRDYLNFLS</sequence>
<name>A0A1X0R6K0_RHIZD</name>
<dbReference type="Proteomes" id="UP000242414">
    <property type="component" value="Unassembled WGS sequence"/>
</dbReference>
<dbReference type="PROSITE" id="PS50897">
    <property type="entry name" value="CTLH"/>
    <property type="match status" value="1"/>
</dbReference>
<feature type="region of interest" description="Disordered" evidence="1">
    <location>
        <begin position="129"/>
        <end position="160"/>
    </location>
</feature>
<evidence type="ECO:0000259" key="2">
    <source>
        <dbReference type="PROSITE" id="PS50188"/>
    </source>
</evidence>
<dbReference type="SUPFAM" id="SSF49899">
    <property type="entry name" value="Concanavalin A-like lectins/glucanases"/>
    <property type="match status" value="1"/>
</dbReference>
<dbReference type="CDD" id="cd12909">
    <property type="entry name" value="SPRY_RanBP9_10"/>
    <property type="match status" value="1"/>
</dbReference>
<dbReference type="OrthoDB" id="25503at2759"/>
<dbReference type="PROSITE" id="PS50188">
    <property type="entry name" value="B302_SPRY"/>
    <property type="match status" value="1"/>
</dbReference>
<feature type="compositionally biased region" description="Low complexity" evidence="1">
    <location>
        <begin position="129"/>
        <end position="158"/>
    </location>
</feature>
<dbReference type="SMART" id="SM00449">
    <property type="entry name" value="SPRY"/>
    <property type="match status" value="1"/>
</dbReference>
<dbReference type="Pfam" id="PF10607">
    <property type="entry name" value="CTLH"/>
    <property type="match status" value="1"/>
</dbReference>
<dbReference type="SMART" id="SM00757">
    <property type="entry name" value="CRA"/>
    <property type="match status" value="1"/>
</dbReference>
<dbReference type="InterPro" id="IPR043136">
    <property type="entry name" value="B30.2/SPRY_sf"/>
</dbReference>
<organism evidence="4">
    <name type="scientific">Rhizopus microsporus var. microsporus</name>
    <dbReference type="NCBI Taxonomy" id="86635"/>
    <lineage>
        <taxon>Eukaryota</taxon>
        <taxon>Fungi</taxon>
        <taxon>Fungi incertae sedis</taxon>
        <taxon>Mucoromycota</taxon>
        <taxon>Mucoromycotina</taxon>
        <taxon>Mucoromycetes</taxon>
        <taxon>Mucorales</taxon>
        <taxon>Mucorineae</taxon>
        <taxon>Rhizopodaceae</taxon>
        <taxon>Rhizopus</taxon>
    </lineage>
</organism>
<dbReference type="EMBL" id="KV921901">
    <property type="protein sequence ID" value="ORE07622.1"/>
    <property type="molecule type" value="Genomic_DNA"/>
</dbReference>
<dbReference type="InterPro" id="IPR050618">
    <property type="entry name" value="Ubq-SigPath_Reg"/>
</dbReference>
<dbReference type="InterPro" id="IPR013320">
    <property type="entry name" value="ConA-like_dom_sf"/>
</dbReference>
<dbReference type="InterPro" id="IPR006595">
    <property type="entry name" value="CTLH_C"/>
</dbReference>
<dbReference type="PROSITE" id="PS50896">
    <property type="entry name" value="LISH"/>
    <property type="match status" value="1"/>
</dbReference>
<dbReference type="InterPro" id="IPR001870">
    <property type="entry name" value="B30.2/SPRY"/>
</dbReference>
<feature type="domain" description="CTLH" evidence="3">
    <location>
        <begin position="448"/>
        <end position="505"/>
    </location>
</feature>
<dbReference type="InterPro" id="IPR006594">
    <property type="entry name" value="LisH"/>
</dbReference>
<evidence type="ECO:0000313" key="4">
    <source>
        <dbReference type="EMBL" id="ORE07622.1"/>
    </source>
</evidence>
<dbReference type="Pfam" id="PF00622">
    <property type="entry name" value="SPRY"/>
    <property type="match status" value="1"/>
</dbReference>
<dbReference type="InterPro" id="IPR003877">
    <property type="entry name" value="SPRY_dom"/>
</dbReference>
<gene>
    <name evidence="4" type="ORF">BCV72DRAFT_104573</name>
</gene>
<protein>
    <submittedName>
        <fullName evidence="4">SPRY-domain-containing protein</fullName>
    </submittedName>
</protein>
<feature type="compositionally biased region" description="Polar residues" evidence="1">
    <location>
        <begin position="520"/>
        <end position="533"/>
    </location>
</feature>
<dbReference type="SMART" id="SM00668">
    <property type="entry name" value="CTLH"/>
    <property type="match status" value="1"/>
</dbReference>
<feature type="domain" description="B30.2/SPRY" evidence="2">
    <location>
        <begin position="174"/>
        <end position="362"/>
    </location>
</feature>
<dbReference type="VEuPathDB" id="FungiDB:BCV72DRAFT_104573"/>
<dbReference type="InterPro" id="IPR013144">
    <property type="entry name" value="CRA_dom"/>
</dbReference>
<dbReference type="InterPro" id="IPR024964">
    <property type="entry name" value="CTLH/CRA"/>
</dbReference>
<feature type="region of interest" description="Disordered" evidence="1">
    <location>
        <begin position="513"/>
        <end position="535"/>
    </location>
</feature>
<proteinExistence type="predicted"/>
<evidence type="ECO:0000259" key="3">
    <source>
        <dbReference type="PROSITE" id="PS50897"/>
    </source>
</evidence>
<accession>A0A1X0R6K0</accession>
<dbReference type="PANTHER" id="PTHR12864">
    <property type="entry name" value="RAN BINDING PROTEIN 9-RELATED"/>
    <property type="match status" value="1"/>
</dbReference>
<evidence type="ECO:0000256" key="1">
    <source>
        <dbReference type="SAM" id="MobiDB-lite"/>
    </source>
</evidence>
<dbReference type="InterPro" id="IPR035782">
    <property type="entry name" value="SPRY_RanBP9/10"/>
</dbReference>
<dbReference type="AlphaFoldDB" id="A0A1X0R6K0"/>